<dbReference type="Pfam" id="PF03106">
    <property type="entry name" value="WRKY"/>
    <property type="match status" value="1"/>
</dbReference>
<feature type="region of interest" description="Disordered" evidence="6">
    <location>
        <begin position="393"/>
        <end position="484"/>
    </location>
</feature>
<protein>
    <recommendedName>
        <fullName evidence="7">WRKY domain-containing protein</fullName>
    </recommendedName>
</protein>
<keyword evidence="9" id="KW-1185">Reference proteome</keyword>
<keyword evidence="4" id="KW-0804">Transcription</keyword>
<evidence type="ECO:0000259" key="7">
    <source>
        <dbReference type="PROSITE" id="PS50811"/>
    </source>
</evidence>
<keyword evidence="2" id="KW-0805">Transcription regulation</keyword>
<dbReference type="GO" id="GO:0005634">
    <property type="term" value="C:nucleus"/>
    <property type="evidence" value="ECO:0007669"/>
    <property type="project" value="UniProtKB-SubCell"/>
</dbReference>
<feature type="region of interest" description="Disordered" evidence="6">
    <location>
        <begin position="90"/>
        <end position="125"/>
    </location>
</feature>
<feature type="region of interest" description="Disordered" evidence="6">
    <location>
        <begin position="246"/>
        <end position="266"/>
    </location>
</feature>
<accession>A0ABD1XX55</accession>
<evidence type="ECO:0000256" key="6">
    <source>
        <dbReference type="SAM" id="MobiDB-lite"/>
    </source>
</evidence>
<evidence type="ECO:0000256" key="5">
    <source>
        <dbReference type="ARBA" id="ARBA00023242"/>
    </source>
</evidence>
<reference evidence="8 9" key="1">
    <citation type="submission" date="2024-09" db="EMBL/GenBank/DDBJ databases">
        <title>Chromosome-scale assembly of Riccia fluitans.</title>
        <authorList>
            <person name="Paukszto L."/>
            <person name="Sawicki J."/>
            <person name="Karawczyk K."/>
            <person name="Piernik-Szablinska J."/>
            <person name="Szczecinska M."/>
            <person name="Mazdziarz M."/>
        </authorList>
    </citation>
    <scope>NUCLEOTIDE SEQUENCE [LARGE SCALE GENOMIC DNA]</scope>
    <source>
        <strain evidence="8">Rf_01</strain>
        <tissue evidence="8">Aerial parts of the thallus</tissue>
    </source>
</reference>
<feature type="compositionally biased region" description="Low complexity" evidence="6">
    <location>
        <begin position="393"/>
        <end position="404"/>
    </location>
</feature>
<dbReference type="GO" id="GO:0003677">
    <property type="term" value="F:DNA binding"/>
    <property type="evidence" value="ECO:0007669"/>
    <property type="project" value="UniProtKB-KW"/>
</dbReference>
<feature type="compositionally biased region" description="Low complexity" evidence="6">
    <location>
        <begin position="90"/>
        <end position="118"/>
    </location>
</feature>
<gene>
    <name evidence="8" type="ORF">R1flu_024168</name>
</gene>
<dbReference type="SMART" id="SM00774">
    <property type="entry name" value="WRKY"/>
    <property type="match status" value="1"/>
</dbReference>
<keyword evidence="3" id="KW-0238">DNA-binding</keyword>
<dbReference type="EMBL" id="JBHFFA010000007">
    <property type="protein sequence ID" value="KAL2612476.1"/>
    <property type="molecule type" value="Genomic_DNA"/>
</dbReference>
<proteinExistence type="predicted"/>
<dbReference type="PANTHER" id="PTHR31221:SF334">
    <property type="entry name" value="WRKY TRANSCRIPTION FACTOR 57-RELATED"/>
    <property type="match status" value="1"/>
</dbReference>
<dbReference type="PANTHER" id="PTHR31221">
    <property type="entry name" value="WRKY TRANSCRIPTION FACTOR PROTEIN 1-RELATED"/>
    <property type="match status" value="1"/>
</dbReference>
<feature type="domain" description="WRKY" evidence="7">
    <location>
        <begin position="489"/>
        <end position="554"/>
    </location>
</feature>
<feature type="compositionally biased region" description="Polar residues" evidence="6">
    <location>
        <begin position="289"/>
        <end position="301"/>
    </location>
</feature>
<evidence type="ECO:0000256" key="2">
    <source>
        <dbReference type="ARBA" id="ARBA00023015"/>
    </source>
</evidence>
<name>A0ABD1XX55_9MARC</name>
<evidence type="ECO:0000256" key="1">
    <source>
        <dbReference type="ARBA" id="ARBA00004123"/>
    </source>
</evidence>
<dbReference type="InterPro" id="IPR036576">
    <property type="entry name" value="WRKY_dom_sf"/>
</dbReference>
<evidence type="ECO:0000313" key="8">
    <source>
        <dbReference type="EMBL" id="KAL2612476.1"/>
    </source>
</evidence>
<feature type="region of interest" description="Disordered" evidence="6">
    <location>
        <begin position="46"/>
        <end position="68"/>
    </location>
</feature>
<organism evidence="8 9">
    <name type="scientific">Riccia fluitans</name>
    <dbReference type="NCBI Taxonomy" id="41844"/>
    <lineage>
        <taxon>Eukaryota</taxon>
        <taxon>Viridiplantae</taxon>
        <taxon>Streptophyta</taxon>
        <taxon>Embryophyta</taxon>
        <taxon>Marchantiophyta</taxon>
        <taxon>Marchantiopsida</taxon>
        <taxon>Marchantiidae</taxon>
        <taxon>Marchantiales</taxon>
        <taxon>Ricciaceae</taxon>
        <taxon>Riccia</taxon>
    </lineage>
</organism>
<dbReference type="SUPFAM" id="SSF118290">
    <property type="entry name" value="WRKY DNA-binding domain"/>
    <property type="match status" value="1"/>
</dbReference>
<dbReference type="Proteomes" id="UP001605036">
    <property type="component" value="Unassembled WGS sequence"/>
</dbReference>
<sequence length="769" mass="83190">MISEELLNRSHYINNSNNVHSSSSTPSNSFLLGSSRRLQDFNSGGLFRINSYPPPPGSSIVEGMPSHQPQQYVSSKDFVVPSKICLPTAAESPSTASSVPSSPSLSLPRTPQQSPLSPASRPPSFSTRSLLAHLELDLGDDSPLQGQEPVLVEGQQFFHTNSPAAQSSAVFSSDIVSSSPIPSQATTISAGVSSSSTEFFAGDPKPFDTLRSSVIRNQPGPKNWLGLNTSSEILSHSPLLSFLQQRGGNEGLFNPSTGSTRPSVAEPLHQDSFPWVISNTHLDLPPQVAEQQQEATSNSSYQPQVPPTMRQQQQQGNNSHGTNALSKYQRNHNNYGESETAPKVQELERKLGFSSENIESPITPHESRFTSTAGAVAAPSPVVEVTVAAAAASGPGASPSMVASTPNSSMCSSFSDGPDDDTITTQQSGGATASLKRKTPEPDECEEKPSSATSSDKSRKPQQPAKVARKQGPKNSRVREPRFAIQTRSTVEIMDDGYRWRKYGQKAVKNSPYPRSYYRCTNNKCPVRKRVERSSEDSGLVVTTYEGTHSHMSPVQRPPPSDVSFPHDPASGSLTPFPSPFNPPGDFVQHTPLFSPTQQRNRFDLIVQIQGAAAASSSISPGGAVDSQDYNVLQRFRAAHQPAADPDLSTNILRAANIPPLVGATGGSDFLTRIQINQQEARMQDEVQRLVNGSQGSTVDQLLQPQILQNLQQQLSQHQHQIFQTLQFQSRQQQENTPRDNVGASVDQATLTHDGLLEDLIIQGMVRIP</sequence>
<evidence type="ECO:0000256" key="4">
    <source>
        <dbReference type="ARBA" id="ARBA00023163"/>
    </source>
</evidence>
<feature type="compositionally biased region" description="Polar residues" evidence="6">
    <location>
        <begin position="405"/>
        <end position="415"/>
    </location>
</feature>
<dbReference type="PROSITE" id="PS50811">
    <property type="entry name" value="WRKY"/>
    <property type="match status" value="1"/>
</dbReference>
<dbReference type="InterPro" id="IPR003657">
    <property type="entry name" value="WRKY_dom"/>
</dbReference>
<feature type="region of interest" description="Disordered" evidence="6">
    <location>
        <begin position="287"/>
        <end position="327"/>
    </location>
</feature>
<evidence type="ECO:0000313" key="9">
    <source>
        <dbReference type="Proteomes" id="UP001605036"/>
    </source>
</evidence>
<dbReference type="Gene3D" id="2.20.25.80">
    <property type="entry name" value="WRKY domain"/>
    <property type="match status" value="1"/>
</dbReference>
<evidence type="ECO:0000256" key="3">
    <source>
        <dbReference type="ARBA" id="ARBA00023125"/>
    </source>
</evidence>
<dbReference type="InterPro" id="IPR044810">
    <property type="entry name" value="WRKY_plant"/>
</dbReference>
<dbReference type="FunFam" id="2.20.25.80:FF:000003">
    <property type="entry name" value="WRKY transcription factor 57"/>
    <property type="match status" value="1"/>
</dbReference>
<dbReference type="AlphaFoldDB" id="A0ABD1XX55"/>
<feature type="compositionally biased region" description="Polar residues" evidence="6">
    <location>
        <begin position="316"/>
        <end position="327"/>
    </location>
</feature>
<comment type="subcellular location">
    <subcellularLocation>
        <location evidence="1">Nucleus</location>
    </subcellularLocation>
</comment>
<feature type="region of interest" description="Disordered" evidence="6">
    <location>
        <begin position="354"/>
        <end position="373"/>
    </location>
</feature>
<keyword evidence="5" id="KW-0539">Nucleus</keyword>
<comment type="caution">
    <text evidence="8">The sequence shown here is derived from an EMBL/GenBank/DDBJ whole genome shotgun (WGS) entry which is preliminary data.</text>
</comment>